<dbReference type="Proteomes" id="UP000001542">
    <property type="component" value="Unassembled WGS sequence"/>
</dbReference>
<keyword evidence="6" id="KW-0472">Membrane</keyword>
<dbReference type="InParanoid" id="A2E933"/>
<dbReference type="SMART" id="SM00220">
    <property type="entry name" value="S_TKc"/>
    <property type="match status" value="1"/>
</dbReference>
<dbReference type="Pfam" id="PF00069">
    <property type="entry name" value="Pkinase"/>
    <property type="match status" value="1"/>
</dbReference>
<feature type="domain" description="Protein kinase" evidence="7">
    <location>
        <begin position="9"/>
        <end position="304"/>
    </location>
</feature>
<protein>
    <submittedName>
        <fullName evidence="8">AGC family protein kinase</fullName>
    </submittedName>
</protein>
<evidence type="ECO:0000256" key="5">
    <source>
        <dbReference type="PROSITE-ProRule" id="PRU10141"/>
    </source>
</evidence>
<dbReference type="VEuPathDB" id="TrichDB:TVAG_258290"/>
<reference evidence="8" key="2">
    <citation type="journal article" date="2007" name="Science">
        <title>Draft genome sequence of the sexually transmitted pathogen Trichomonas vaginalis.</title>
        <authorList>
            <person name="Carlton J.M."/>
            <person name="Hirt R.P."/>
            <person name="Silva J.C."/>
            <person name="Delcher A.L."/>
            <person name="Schatz M."/>
            <person name="Zhao Q."/>
            <person name="Wortman J.R."/>
            <person name="Bidwell S.L."/>
            <person name="Alsmark U.C.M."/>
            <person name="Besteiro S."/>
            <person name="Sicheritz-Ponten T."/>
            <person name="Noel C.J."/>
            <person name="Dacks J.B."/>
            <person name="Foster P.G."/>
            <person name="Simillion C."/>
            <person name="Van de Peer Y."/>
            <person name="Miranda-Saavedra D."/>
            <person name="Barton G.J."/>
            <person name="Westrop G.D."/>
            <person name="Mueller S."/>
            <person name="Dessi D."/>
            <person name="Fiori P.L."/>
            <person name="Ren Q."/>
            <person name="Paulsen I."/>
            <person name="Zhang H."/>
            <person name="Bastida-Corcuera F.D."/>
            <person name="Simoes-Barbosa A."/>
            <person name="Brown M.T."/>
            <person name="Hayes R.D."/>
            <person name="Mukherjee M."/>
            <person name="Okumura C.Y."/>
            <person name="Schneider R."/>
            <person name="Smith A.J."/>
            <person name="Vanacova S."/>
            <person name="Villalvazo M."/>
            <person name="Haas B.J."/>
            <person name="Pertea M."/>
            <person name="Feldblyum T.V."/>
            <person name="Utterback T.R."/>
            <person name="Shu C.L."/>
            <person name="Osoegawa K."/>
            <person name="de Jong P.J."/>
            <person name="Hrdy I."/>
            <person name="Horvathova L."/>
            <person name="Zubacova Z."/>
            <person name="Dolezal P."/>
            <person name="Malik S.B."/>
            <person name="Logsdon J.M. Jr."/>
            <person name="Henze K."/>
            <person name="Gupta A."/>
            <person name="Wang C.C."/>
            <person name="Dunne R.L."/>
            <person name="Upcroft J.A."/>
            <person name="Upcroft P."/>
            <person name="White O."/>
            <person name="Salzberg S.L."/>
            <person name="Tang P."/>
            <person name="Chiu C.-H."/>
            <person name="Lee Y.-S."/>
            <person name="Embley T.M."/>
            <person name="Coombs G.H."/>
            <person name="Mottram J.C."/>
            <person name="Tachezy J."/>
            <person name="Fraser-Liggett C.M."/>
            <person name="Johnson P.J."/>
        </authorList>
    </citation>
    <scope>NUCLEOTIDE SEQUENCE [LARGE SCALE GENOMIC DNA]</scope>
    <source>
        <strain evidence="8">G3</strain>
    </source>
</reference>
<organism evidence="8 9">
    <name type="scientific">Trichomonas vaginalis (strain ATCC PRA-98 / G3)</name>
    <dbReference type="NCBI Taxonomy" id="412133"/>
    <lineage>
        <taxon>Eukaryota</taxon>
        <taxon>Metamonada</taxon>
        <taxon>Parabasalia</taxon>
        <taxon>Trichomonadida</taxon>
        <taxon>Trichomonadidae</taxon>
        <taxon>Trichomonas</taxon>
    </lineage>
</organism>
<keyword evidence="4 5" id="KW-0067">ATP-binding</keyword>
<feature type="binding site" evidence="5">
    <location>
        <position position="41"/>
    </location>
    <ligand>
        <name>ATP</name>
        <dbReference type="ChEBI" id="CHEBI:30616"/>
    </ligand>
</feature>
<gene>
    <name evidence="8" type="ORF">TVAG_258290</name>
</gene>
<dbReference type="SMR" id="A2E933"/>
<accession>A2E933</accession>
<evidence type="ECO:0000313" key="9">
    <source>
        <dbReference type="Proteomes" id="UP000001542"/>
    </source>
</evidence>
<evidence type="ECO:0000256" key="1">
    <source>
        <dbReference type="ARBA" id="ARBA00022679"/>
    </source>
</evidence>
<dbReference type="InterPro" id="IPR050339">
    <property type="entry name" value="CC_SR_Kinase"/>
</dbReference>
<dbReference type="VEuPathDB" id="TrichDB:TVAGG3_0542210"/>
<dbReference type="PROSITE" id="PS00107">
    <property type="entry name" value="PROTEIN_KINASE_ATP"/>
    <property type="match status" value="1"/>
</dbReference>
<dbReference type="RefSeq" id="XP_001323050.1">
    <property type="nucleotide sequence ID" value="XM_001323015.1"/>
</dbReference>
<dbReference type="SUPFAM" id="SSF56112">
    <property type="entry name" value="Protein kinase-like (PK-like)"/>
    <property type="match status" value="1"/>
</dbReference>
<keyword evidence="6" id="KW-1133">Transmembrane helix</keyword>
<feature type="transmembrane region" description="Helical" evidence="6">
    <location>
        <begin position="431"/>
        <end position="460"/>
    </location>
</feature>
<dbReference type="OrthoDB" id="1405469at2759"/>
<keyword evidence="1" id="KW-0808">Transferase</keyword>
<evidence type="ECO:0000313" key="8">
    <source>
        <dbReference type="EMBL" id="EAY10827.1"/>
    </source>
</evidence>
<dbReference type="KEGG" id="tva:4768764"/>
<evidence type="ECO:0000256" key="4">
    <source>
        <dbReference type="ARBA" id="ARBA00022840"/>
    </source>
</evidence>
<dbReference type="GO" id="GO:0004672">
    <property type="term" value="F:protein kinase activity"/>
    <property type="evidence" value="ECO:0000318"/>
    <property type="project" value="GO_Central"/>
</dbReference>
<evidence type="ECO:0000256" key="6">
    <source>
        <dbReference type="SAM" id="Phobius"/>
    </source>
</evidence>
<dbReference type="AlphaFoldDB" id="A2E933"/>
<feature type="transmembrane region" description="Helical" evidence="6">
    <location>
        <begin position="407"/>
        <end position="425"/>
    </location>
</feature>
<keyword evidence="6" id="KW-0812">Transmembrane</keyword>
<dbReference type="InterPro" id="IPR017441">
    <property type="entry name" value="Protein_kinase_ATP_BS"/>
</dbReference>
<proteinExistence type="predicted"/>
<dbReference type="PANTHER" id="PTHR11042">
    <property type="entry name" value="EUKARYOTIC TRANSLATION INITIATION FACTOR 2-ALPHA KINASE EIF2-ALPHA KINASE -RELATED"/>
    <property type="match status" value="1"/>
</dbReference>
<keyword evidence="3 8" id="KW-0418">Kinase</keyword>
<dbReference type="Gene3D" id="1.10.510.10">
    <property type="entry name" value="Transferase(Phosphotransferase) domain 1"/>
    <property type="match status" value="1"/>
</dbReference>
<evidence type="ECO:0000256" key="3">
    <source>
        <dbReference type="ARBA" id="ARBA00022777"/>
    </source>
</evidence>
<dbReference type="Gene3D" id="3.30.200.20">
    <property type="entry name" value="Phosphorylase Kinase, domain 1"/>
    <property type="match status" value="1"/>
</dbReference>
<dbReference type="PANTHER" id="PTHR11042:SF138">
    <property type="entry name" value="SERINE_THREONINE-PROTEIN KINASE IKS1-RELATED"/>
    <property type="match status" value="1"/>
</dbReference>
<name>A2E933_TRIV3</name>
<evidence type="ECO:0000259" key="7">
    <source>
        <dbReference type="PROSITE" id="PS50011"/>
    </source>
</evidence>
<sequence length="471" mass="53973">MNGYFEKFFKKGQQLGRGSFGSVYKVEHCLAGIHLAEYAVKIVPVGNINWLNRALNEVKLLEQLSAYPHPFVLSYKHCWIEDWQNADFGPKVPSLFILMEYSQLGSLESYIYINKERGIEIRQLKNDEIWQIFLSIAIAIKHLHDCGILHRDLKLSNVLAFNDNHYQPLPMRFALCDFGTATSTFNGDIDAGEKRTGATGTIETMAPELLAQNESGEYKYVHTKFSDIWSLGVILFTLYTRKSPFIGENGEELLRNFTDVDSLADHLHIDVSRSSKEWEWIRKFMSAKPSKRTPLEDLFNDRFVREKTKIFGFEGLLDKPQFSHVVVTSPSIDDFNQSIPLPLALDINRNSSESSFLSRSASVETVEIPEKPQKVSENRIAIPNSFNTKIIDIAILFLACFSNISKYPIYEIVRVIFLLLIFWILSKNSQVALFIPLIVLIESLIGFIPFNVFLLLLILVQSLRIAQYYHK</sequence>
<dbReference type="InterPro" id="IPR000719">
    <property type="entry name" value="Prot_kinase_dom"/>
</dbReference>
<dbReference type="EMBL" id="DS113331">
    <property type="protein sequence ID" value="EAY10827.1"/>
    <property type="molecule type" value="Genomic_DNA"/>
</dbReference>
<dbReference type="PROSITE" id="PS50011">
    <property type="entry name" value="PROTEIN_KINASE_DOM"/>
    <property type="match status" value="1"/>
</dbReference>
<evidence type="ECO:0000256" key="2">
    <source>
        <dbReference type="ARBA" id="ARBA00022741"/>
    </source>
</evidence>
<dbReference type="GO" id="GO:0005524">
    <property type="term" value="F:ATP binding"/>
    <property type="evidence" value="ECO:0007669"/>
    <property type="project" value="UniProtKB-UniRule"/>
</dbReference>
<dbReference type="eggNOG" id="KOG0032">
    <property type="taxonomic scope" value="Eukaryota"/>
</dbReference>
<reference evidence="8" key="1">
    <citation type="submission" date="2006-10" db="EMBL/GenBank/DDBJ databases">
        <authorList>
            <person name="Amadeo P."/>
            <person name="Zhao Q."/>
            <person name="Wortman J."/>
            <person name="Fraser-Liggett C."/>
            <person name="Carlton J."/>
        </authorList>
    </citation>
    <scope>NUCLEOTIDE SEQUENCE</scope>
    <source>
        <strain evidence="8">G3</strain>
    </source>
</reference>
<keyword evidence="2 5" id="KW-0547">Nucleotide-binding</keyword>
<dbReference type="GO" id="GO:0005737">
    <property type="term" value="C:cytoplasm"/>
    <property type="evidence" value="ECO:0000318"/>
    <property type="project" value="GO_Central"/>
</dbReference>
<dbReference type="STRING" id="5722.A2E933"/>
<dbReference type="GO" id="GO:0005634">
    <property type="term" value="C:nucleus"/>
    <property type="evidence" value="ECO:0000318"/>
    <property type="project" value="GO_Central"/>
</dbReference>
<keyword evidence="9" id="KW-1185">Reference proteome</keyword>
<dbReference type="InterPro" id="IPR011009">
    <property type="entry name" value="Kinase-like_dom_sf"/>
</dbReference>